<accession>A0A9P4UPC3</accession>
<dbReference type="AlphaFoldDB" id="A0A9P4UPC3"/>
<proteinExistence type="predicted"/>
<organism evidence="2 3">
    <name type="scientific">Polychaeton citri CBS 116435</name>
    <dbReference type="NCBI Taxonomy" id="1314669"/>
    <lineage>
        <taxon>Eukaryota</taxon>
        <taxon>Fungi</taxon>
        <taxon>Dikarya</taxon>
        <taxon>Ascomycota</taxon>
        <taxon>Pezizomycotina</taxon>
        <taxon>Dothideomycetes</taxon>
        <taxon>Dothideomycetidae</taxon>
        <taxon>Capnodiales</taxon>
        <taxon>Capnodiaceae</taxon>
        <taxon>Polychaeton</taxon>
    </lineage>
</organism>
<keyword evidence="3" id="KW-1185">Reference proteome</keyword>
<sequence>MRDRLLQVVLFFLTVAKVMNEDQRIAVCKTSVSQIYEMLRRSPQQWRSFLTLARSVMGHIDTTTFMQQANRTAEQAWLVAGLQRLAYADADNGGVQDIAHWCSRQWLVIFHRDPNNVAALRGIGQAWLWRAQPTLARIHRQDGSGSSSGGSGGSQISLPILSNEQESALMAQQTAEAERKAGTADFVEARGYLQPATEYLERAVAAATAQQQLSGDLLAMAAEAYMSLGNTSSPRVNEQSFRRAIQLLRAASAVPGYVLTRYLQQYLNDYGRLTE</sequence>
<dbReference type="EMBL" id="MU003777">
    <property type="protein sequence ID" value="KAF2723312.1"/>
    <property type="molecule type" value="Genomic_DNA"/>
</dbReference>
<gene>
    <name evidence="2" type="ORF">K431DRAFT_28228</name>
</gene>
<protein>
    <submittedName>
        <fullName evidence="2">Uncharacterized protein</fullName>
    </submittedName>
</protein>
<evidence type="ECO:0000256" key="1">
    <source>
        <dbReference type="SAM" id="SignalP"/>
    </source>
</evidence>
<feature type="chain" id="PRO_5040119533" evidence="1">
    <location>
        <begin position="21"/>
        <end position="275"/>
    </location>
</feature>
<dbReference type="OrthoDB" id="5366687at2759"/>
<feature type="signal peptide" evidence="1">
    <location>
        <begin position="1"/>
        <end position="20"/>
    </location>
</feature>
<name>A0A9P4UPC3_9PEZI</name>
<evidence type="ECO:0000313" key="2">
    <source>
        <dbReference type="EMBL" id="KAF2723312.1"/>
    </source>
</evidence>
<keyword evidence="1" id="KW-0732">Signal</keyword>
<evidence type="ECO:0000313" key="3">
    <source>
        <dbReference type="Proteomes" id="UP000799441"/>
    </source>
</evidence>
<comment type="caution">
    <text evidence="2">The sequence shown here is derived from an EMBL/GenBank/DDBJ whole genome shotgun (WGS) entry which is preliminary data.</text>
</comment>
<reference evidence="2" key="1">
    <citation type="journal article" date="2020" name="Stud. Mycol.">
        <title>101 Dothideomycetes genomes: a test case for predicting lifestyles and emergence of pathogens.</title>
        <authorList>
            <person name="Haridas S."/>
            <person name="Albert R."/>
            <person name="Binder M."/>
            <person name="Bloem J."/>
            <person name="Labutti K."/>
            <person name="Salamov A."/>
            <person name="Andreopoulos B."/>
            <person name="Baker S."/>
            <person name="Barry K."/>
            <person name="Bills G."/>
            <person name="Bluhm B."/>
            <person name="Cannon C."/>
            <person name="Castanera R."/>
            <person name="Culley D."/>
            <person name="Daum C."/>
            <person name="Ezra D."/>
            <person name="Gonzalez J."/>
            <person name="Henrissat B."/>
            <person name="Kuo A."/>
            <person name="Liang C."/>
            <person name="Lipzen A."/>
            <person name="Lutzoni F."/>
            <person name="Magnuson J."/>
            <person name="Mondo S."/>
            <person name="Nolan M."/>
            <person name="Ohm R."/>
            <person name="Pangilinan J."/>
            <person name="Park H.-J."/>
            <person name="Ramirez L."/>
            <person name="Alfaro M."/>
            <person name="Sun H."/>
            <person name="Tritt A."/>
            <person name="Yoshinaga Y."/>
            <person name="Zwiers L.-H."/>
            <person name="Turgeon B."/>
            <person name="Goodwin S."/>
            <person name="Spatafora J."/>
            <person name="Crous P."/>
            <person name="Grigoriev I."/>
        </authorList>
    </citation>
    <scope>NUCLEOTIDE SEQUENCE</scope>
    <source>
        <strain evidence="2">CBS 116435</strain>
    </source>
</reference>
<dbReference type="Proteomes" id="UP000799441">
    <property type="component" value="Unassembled WGS sequence"/>
</dbReference>